<dbReference type="Proteomes" id="UP000182882">
    <property type="component" value="Unassembled WGS sequence"/>
</dbReference>
<evidence type="ECO:0000259" key="2">
    <source>
        <dbReference type="Pfam" id="PF11396"/>
    </source>
</evidence>
<feature type="chain" id="PRO_5016450438" evidence="1">
    <location>
        <begin position="24"/>
        <end position="157"/>
    </location>
</feature>
<dbReference type="RefSeq" id="WP_062559714.1">
    <property type="nucleotide sequence ID" value="NZ_CP013341.1"/>
</dbReference>
<feature type="domain" description="Putative beta-lactamase-inhibitor-like PepSY-like" evidence="2">
    <location>
        <begin position="25"/>
        <end position="86"/>
    </location>
</feature>
<gene>
    <name evidence="3" type="ORF">SAMN05216406_11912</name>
</gene>
<name>A0A1H2F9H5_9PROT</name>
<dbReference type="InterPro" id="IPR021533">
    <property type="entry name" value="PepSY-like"/>
</dbReference>
<keyword evidence="4" id="KW-1185">Reference proteome</keyword>
<dbReference type="Gene3D" id="3.10.450.360">
    <property type="match status" value="1"/>
</dbReference>
<keyword evidence="1" id="KW-0732">Signal</keyword>
<proteinExistence type="predicted"/>
<sequence>MKTQFLITMILAMLWIALSPAHASEKEVSKDQVPKTVLEAFEKTYPNAKEVEFEQGMIEGKVVYEIEYKENGREYEILYDADGEILQKEESIDVETLPVPVALAIAKAYPKATLEEAEKVMNPEGALIGYEVEIKSEGKKFELQLDTYGKILKTEQD</sequence>
<protein>
    <submittedName>
        <fullName evidence="3">Beta-lactamase-inhibitor-like, PepSY-like</fullName>
    </submittedName>
</protein>
<accession>A0A1H2F9H5</accession>
<reference evidence="4" key="1">
    <citation type="submission" date="2016-10" db="EMBL/GenBank/DDBJ databases">
        <authorList>
            <person name="Varghese N."/>
            <person name="Submissions S."/>
        </authorList>
    </citation>
    <scope>NUCLEOTIDE SEQUENCE [LARGE SCALE GENOMIC DNA]</scope>
    <source>
        <strain evidence="4">Nm10</strain>
    </source>
</reference>
<dbReference type="Pfam" id="PF11396">
    <property type="entry name" value="PepSY_like"/>
    <property type="match status" value="1"/>
</dbReference>
<dbReference type="KEGG" id="nur:ATY38_13280"/>
<organism evidence="3 4">
    <name type="scientific">Nitrosomonas ureae</name>
    <dbReference type="NCBI Taxonomy" id="44577"/>
    <lineage>
        <taxon>Bacteria</taxon>
        <taxon>Pseudomonadati</taxon>
        <taxon>Pseudomonadota</taxon>
        <taxon>Betaproteobacteria</taxon>
        <taxon>Nitrosomonadales</taxon>
        <taxon>Nitrosomonadaceae</taxon>
        <taxon>Nitrosomonas</taxon>
    </lineage>
</organism>
<evidence type="ECO:0000313" key="3">
    <source>
        <dbReference type="EMBL" id="SDU04011.1"/>
    </source>
</evidence>
<feature type="signal peptide" evidence="1">
    <location>
        <begin position="1"/>
        <end position="23"/>
    </location>
</feature>
<evidence type="ECO:0000256" key="1">
    <source>
        <dbReference type="SAM" id="SignalP"/>
    </source>
</evidence>
<dbReference type="SUPFAM" id="SSF160574">
    <property type="entry name" value="BT0923-like"/>
    <property type="match status" value="1"/>
</dbReference>
<dbReference type="AlphaFoldDB" id="A0A1H2F9H5"/>
<dbReference type="EMBL" id="FNLN01000019">
    <property type="protein sequence ID" value="SDU04011.1"/>
    <property type="molecule type" value="Genomic_DNA"/>
</dbReference>
<evidence type="ECO:0000313" key="4">
    <source>
        <dbReference type="Proteomes" id="UP000182882"/>
    </source>
</evidence>